<name>A0A9N9RA24_9NEOP</name>
<sequence>MSNISRKHRQSKTRIFDRQNRCINCSFLIPKKLYDKHPVEQAPMHIVTTLRAWIFPTELSPDSIICTECYKLLQKQTNAINEESNMMSEECLPILGHKSICYPCGISISRSARTYSVPHDVKERSILLESVPLHLVSRMERVCVACWMSAYREVKRQHQHDTNHSVPNVESIGDSPDAPVPPPLPPPQSEKVLQQTPKIKSSLYRRAACTSSRCIFQNCSRSERLLIPSAIKDLVLYRQKFYIPNGCRVCRYHLNQGHWNELTSELVDFTGEQFDVIMTMMERAANSYLDFSNINIMSPHLCRYFLGLNSDQFYDLLNSIPNLVDHVPNASVALSVLLVKLKTGDSNERLATLFNKPRSTIERWMGKVKSCLNDDLIKNLLPSSK</sequence>
<dbReference type="AlphaFoldDB" id="A0A9N9RA24"/>
<feature type="region of interest" description="Disordered" evidence="1">
    <location>
        <begin position="158"/>
        <end position="191"/>
    </location>
</feature>
<gene>
    <name evidence="2" type="ORF">DIATSA_LOCUS10197</name>
</gene>
<dbReference type="EMBL" id="OU893336">
    <property type="protein sequence ID" value="CAG9792687.1"/>
    <property type="molecule type" value="Genomic_DNA"/>
</dbReference>
<protein>
    <submittedName>
        <fullName evidence="2">Uncharacterized protein</fullName>
    </submittedName>
</protein>
<feature type="compositionally biased region" description="Pro residues" evidence="1">
    <location>
        <begin position="178"/>
        <end position="188"/>
    </location>
</feature>
<evidence type="ECO:0000313" key="3">
    <source>
        <dbReference type="Proteomes" id="UP001153714"/>
    </source>
</evidence>
<dbReference type="OrthoDB" id="10046738at2759"/>
<organism evidence="2 3">
    <name type="scientific">Diatraea saccharalis</name>
    <name type="common">sugarcane borer</name>
    <dbReference type="NCBI Taxonomy" id="40085"/>
    <lineage>
        <taxon>Eukaryota</taxon>
        <taxon>Metazoa</taxon>
        <taxon>Ecdysozoa</taxon>
        <taxon>Arthropoda</taxon>
        <taxon>Hexapoda</taxon>
        <taxon>Insecta</taxon>
        <taxon>Pterygota</taxon>
        <taxon>Neoptera</taxon>
        <taxon>Endopterygota</taxon>
        <taxon>Lepidoptera</taxon>
        <taxon>Glossata</taxon>
        <taxon>Ditrysia</taxon>
        <taxon>Pyraloidea</taxon>
        <taxon>Crambidae</taxon>
        <taxon>Crambinae</taxon>
        <taxon>Diatraea</taxon>
    </lineage>
</organism>
<accession>A0A9N9RA24</accession>
<evidence type="ECO:0000313" key="2">
    <source>
        <dbReference type="EMBL" id="CAG9792687.1"/>
    </source>
</evidence>
<dbReference type="Proteomes" id="UP001153714">
    <property type="component" value="Chromosome 5"/>
</dbReference>
<reference evidence="2" key="1">
    <citation type="submission" date="2021-12" db="EMBL/GenBank/DDBJ databases">
        <authorList>
            <person name="King R."/>
        </authorList>
    </citation>
    <scope>NUCLEOTIDE SEQUENCE</scope>
</reference>
<keyword evidence="3" id="KW-1185">Reference proteome</keyword>
<evidence type="ECO:0000256" key="1">
    <source>
        <dbReference type="SAM" id="MobiDB-lite"/>
    </source>
</evidence>
<proteinExistence type="predicted"/>
<reference evidence="2" key="2">
    <citation type="submission" date="2022-10" db="EMBL/GenBank/DDBJ databases">
        <authorList>
            <consortium name="ENA_rothamsted_submissions"/>
            <consortium name="culmorum"/>
            <person name="King R."/>
        </authorList>
    </citation>
    <scope>NUCLEOTIDE SEQUENCE</scope>
</reference>